<name>A0ABR3PJ65_9PEZI</name>
<proteinExistence type="predicted"/>
<organism evidence="2 3">
    <name type="scientific">Neodothiora populina</name>
    <dbReference type="NCBI Taxonomy" id="2781224"/>
    <lineage>
        <taxon>Eukaryota</taxon>
        <taxon>Fungi</taxon>
        <taxon>Dikarya</taxon>
        <taxon>Ascomycota</taxon>
        <taxon>Pezizomycotina</taxon>
        <taxon>Dothideomycetes</taxon>
        <taxon>Dothideomycetidae</taxon>
        <taxon>Dothideales</taxon>
        <taxon>Dothioraceae</taxon>
        <taxon>Neodothiora</taxon>
    </lineage>
</organism>
<evidence type="ECO:0000313" key="3">
    <source>
        <dbReference type="Proteomes" id="UP001562354"/>
    </source>
</evidence>
<dbReference type="GeneID" id="95977978"/>
<accession>A0ABR3PJ65</accession>
<dbReference type="EMBL" id="JBFMKM010000005">
    <property type="protein sequence ID" value="KAL1306176.1"/>
    <property type="molecule type" value="Genomic_DNA"/>
</dbReference>
<feature type="compositionally biased region" description="Acidic residues" evidence="1">
    <location>
        <begin position="461"/>
        <end position="484"/>
    </location>
</feature>
<evidence type="ECO:0000313" key="2">
    <source>
        <dbReference type="EMBL" id="KAL1306176.1"/>
    </source>
</evidence>
<feature type="region of interest" description="Disordered" evidence="1">
    <location>
        <begin position="227"/>
        <end position="258"/>
    </location>
</feature>
<sequence>MALINFDDLRNTIGNPTSPVAQLHFYRTVVDHFHSRPDICDTFAALCRCYNEGRVNKFQLYVLVLALFHGAAAHHLVTNFRVFVAQYETQDLEWVHAAVEEALGDADDFLQLCLRIGLPVSGLPTMRVRSGPQQGSRAAIGAEPGSLLAQITQGANVVHETMSSLPSSTNESTQPMTAGRDAVVECIHRLMRDQNVASGTDAYFEHSTSDHPLQNRVTSFQQMEDLQSVSAADNSSNEATLIQSDETMTRPATTFPPLSEERLGEMFSSLAKIGNQATLAAGEAASELPLLSKQQLDETLEALAKLGTNPELYVSIPEIQEDVAEDSPEAKHPTPKSSNQTLISASNITHVGPIYPTRRAILSRPNKPYIHALCGAGFSHPEDVRMHHSRTCPRRVRDGANLTQGQDSSWNAHASCKIRIGLIKTMRVREGFVVLDQESLDKTEMATNGSAAAVVASKGGDEDEEGDVVLGDADAEDEGDLDGE</sequence>
<evidence type="ECO:0000256" key="1">
    <source>
        <dbReference type="SAM" id="MobiDB-lite"/>
    </source>
</evidence>
<dbReference type="Proteomes" id="UP001562354">
    <property type="component" value="Unassembled WGS sequence"/>
</dbReference>
<feature type="region of interest" description="Disordered" evidence="1">
    <location>
        <begin position="444"/>
        <end position="484"/>
    </location>
</feature>
<comment type="caution">
    <text evidence="2">The sequence shown here is derived from an EMBL/GenBank/DDBJ whole genome shotgun (WGS) entry which is preliminary data.</text>
</comment>
<dbReference type="RefSeq" id="XP_069202449.1">
    <property type="nucleotide sequence ID" value="XM_069343896.1"/>
</dbReference>
<keyword evidence="3" id="KW-1185">Reference proteome</keyword>
<protein>
    <recommendedName>
        <fullName evidence="4">HNH nuclease domain-containing protein</fullName>
    </recommendedName>
</protein>
<reference evidence="2 3" key="1">
    <citation type="submission" date="2024-07" db="EMBL/GenBank/DDBJ databases">
        <title>Draft sequence of the Neodothiora populina.</title>
        <authorList>
            <person name="Drown D.D."/>
            <person name="Schuette U.S."/>
            <person name="Buechlein A.B."/>
            <person name="Rusch D.R."/>
            <person name="Winton L.W."/>
            <person name="Adams G.A."/>
        </authorList>
    </citation>
    <scope>NUCLEOTIDE SEQUENCE [LARGE SCALE GENOMIC DNA]</scope>
    <source>
        <strain evidence="2 3">CPC 39397</strain>
    </source>
</reference>
<gene>
    <name evidence="2" type="ORF">AAFC00_004278</name>
</gene>
<evidence type="ECO:0008006" key="4">
    <source>
        <dbReference type="Google" id="ProtNLM"/>
    </source>
</evidence>
<feature type="compositionally biased region" description="Polar residues" evidence="1">
    <location>
        <begin position="227"/>
        <end position="252"/>
    </location>
</feature>